<keyword evidence="5" id="KW-0970">Cilium biogenesis/degradation</keyword>
<keyword evidence="13" id="KW-1185">Reference proteome</keyword>
<dbReference type="GO" id="GO:0060027">
    <property type="term" value="P:convergent extension involved in gastrulation"/>
    <property type="evidence" value="ECO:0007669"/>
    <property type="project" value="Ensembl"/>
</dbReference>
<evidence type="ECO:0000256" key="6">
    <source>
        <dbReference type="ARBA" id="ARBA00022989"/>
    </source>
</evidence>
<dbReference type="Proteomes" id="UP000515152">
    <property type="component" value="Chromosome 21"/>
</dbReference>
<accession>A0A6P8EU41</accession>
<dbReference type="OrthoDB" id="550113at2759"/>
<feature type="transmembrane region" description="Helical" evidence="12">
    <location>
        <begin position="308"/>
        <end position="329"/>
    </location>
</feature>
<dbReference type="InterPro" id="IPR029409">
    <property type="entry name" value="TMEM237"/>
</dbReference>
<organism evidence="13 14">
    <name type="scientific">Clupea harengus</name>
    <name type="common">Atlantic herring</name>
    <dbReference type="NCBI Taxonomy" id="7950"/>
    <lineage>
        <taxon>Eukaryota</taxon>
        <taxon>Metazoa</taxon>
        <taxon>Chordata</taxon>
        <taxon>Craniata</taxon>
        <taxon>Vertebrata</taxon>
        <taxon>Euteleostomi</taxon>
        <taxon>Actinopterygii</taxon>
        <taxon>Neopterygii</taxon>
        <taxon>Teleostei</taxon>
        <taxon>Clupei</taxon>
        <taxon>Clupeiformes</taxon>
        <taxon>Clupeoidei</taxon>
        <taxon>Clupeidae</taxon>
        <taxon>Clupea</taxon>
    </lineage>
</organism>
<proteinExistence type="inferred from homology"/>
<keyword evidence="6 12" id="KW-1133">Transmembrane helix</keyword>
<gene>
    <name evidence="14" type="primary">tmem237b</name>
</gene>
<dbReference type="PANTHER" id="PTHR28388:SF1">
    <property type="entry name" value="TRANSMEMBRANE PROTEIN 237"/>
    <property type="match status" value="1"/>
</dbReference>
<protein>
    <submittedName>
        <fullName evidence="14">Transmembrane protein 237B isoform X1</fullName>
    </submittedName>
</protein>
<comment type="function">
    <text evidence="10">Component of the transition zone in primary cilia. Required for ciliogenesis.</text>
</comment>
<keyword evidence="7" id="KW-0969">Cilium</keyword>
<feature type="compositionally biased region" description="Polar residues" evidence="11">
    <location>
        <begin position="71"/>
        <end position="80"/>
    </location>
</feature>
<evidence type="ECO:0000256" key="9">
    <source>
        <dbReference type="ARBA" id="ARBA00023273"/>
    </source>
</evidence>
<comment type="subcellular location">
    <subcellularLocation>
        <location evidence="1">Cell projection</location>
        <location evidence="1">Cilium</location>
    </subcellularLocation>
    <subcellularLocation>
        <location evidence="2">Membrane</location>
        <topology evidence="2">Multi-pass membrane protein</topology>
    </subcellularLocation>
</comment>
<dbReference type="RefSeq" id="XP_031414382.1">
    <property type="nucleotide sequence ID" value="XM_031558522.2"/>
</dbReference>
<dbReference type="GO" id="GO:0016020">
    <property type="term" value="C:membrane"/>
    <property type="evidence" value="ECO:0007669"/>
    <property type="project" value="UniProtKB-SubCell"/>
</dbReference>
<keyword evidence="9" id="KW-0966">Cell projection</keyword>
<evidence type="ECO:0000256" key="4">
    <source>
        <dbReference type="ARBA" id="ARBA00022692"/>
    </source>
</evidence>
<evidence type="ECO:0000256" key="10">
    <source>
        <dbReference type="ARBA" id="ARBA00025631"/>
    </source>
</evidence>
<dbReference type="GeneID" id="105901782"/>
<dbReference type="Pfam" id="PF15383">
    <property type="entry name" value="TMEM237"/>
    <property type="match status" value="1"/>
</dbReference>
<dbReference type="KEGG" id="char:105901782"/>
<evidence type="ECO:0000256" key="8">
    <source>
        <dbReference type="ARBA" id="ARBA00023136"/>
    </source>
</evidence>
<reference evidence="14" key="1">
    <citation type="submission" date="2025-08" db="UniProtKB">
        <authorList>
            <consortium name="RefSeq"/>
        </authorList>
    </citation>
    <scope>IDENTIFICATION</scope>
</reference>
<feature type="transmembrane region" description="Helical" evidence="12">
    <location>
        <begin position="232"/>
        <end position="255"/>
    </location>
</feature>
<feature type="region of interest" description="Disordered" evidence="11">
    <location>
        <begin position="1"/>
        <end position="140"/>
    </location>
</feature>
<feature type="compositionally biased region" description="Polar residues" evidence="11">
    <location>
        <begin position="21"/>
        <end position="35"/>
    </location>
</feature>
<keyword evidence="4 12" id="KW-0812">Transmembrane</keyword>
<evidence type="ECO:0000256" key="7">
    <source>
        <dbReference type="ARBA" id="ARBA00023069"/>
    </source>
</evidence>
<name>A0A6P8EU41_CLUHA</name>
<evidence type="ECO:0000256" key="2">
    <source>
        <dbReference type="ARBA" id="ARBA00004141"/>
    </source>
</evidence>
<evidence type="ECO:0000256" key="5">
    <source>
        <dbReference type="ARBA" id="ARBA00022794"/>
    </source>
</evidence>
<dbReference type="GO" id="GO:0060271">
    <property type="term" value="P:cilium assembly"/>
    <property type="evidence" value="ECO:0007669"/>
    <property type="project" value="TreeGrafter"/>
</dbReference>
<feature type="transmembrane region" description="Helical" evidence="12">
    <location>
        <begin position="358"/>
        <end position="379"/>
    </location>
</feature>
<evidence type="ECO:0000313" key="14">
    <source>
        <dbReference type="RefSeq" id="XP_031414382.1"/>
    </source>
</evidence>
<evidence type="ECO:0000256" key="3">
    <source>
        <dbReference type="ARBA" id="ARBA00008783"/>
    </source>
</evidence>
<dbReference type="AlphaFoldDB" id="A0A6P8EU41"/>
<evidence type="ECO:0000256" key="1">
    <source>
        <dbReference type="ARBA" id="ARBA00004138"/>
    </source>
</evidence>
<evidence type="ECO:0000256" key="12">
    <source>
        <dbReference type="SAM" id="Phobius"/>
    </source>
</evidence>
<sequence>MDSENLKVKSTRRRELPPLPQTSRGRTLPSLASQDTVDEVPRSRRKKAKKDPDGTEDMEDTGMEMGGVASRRQSVSQTPLTPEPQEVPAARKKKKKKQQTLDLEGDQAGLVNGDAADAAEQTTDAEEAPRKSRKKKKPKVVETPYVNDLDVEEDDIISDAQSPIPQHSLFSAPTGQSQPVGKMFVEHGRRFQAADRIDKRMASDQLDTNFMDIQSMWTTRDVSLKVHSGYRVIGLFAHGFLAGYAAWNVIVIYVLSGEQFSTLNNLLQQYHSLAYPSQSLLYLLLALSTVSAFDRLNLAKATIAMRSLLMLEPAALASLLYFAALVLTLSQQMTSDRINLYPSSNSTLWPPGSEHTTLYPWIGVNLAVTLMVGLAWALISTGPETDYTEEFLLSMEVEYPKPPQKADMPV</sequence>
<dbReference type="PANTHER" id="PTHR28388">
    <property type="entry name" value="TRANSMEMBRANE PROTEIN 237"/>
    <property type="match status" value="1"/>
</dbReference>
<keyword evidence="8 12" id="KW-0472">Membrane</keyword>
<evidence type="ECO:0000313" key="13">
    <source>
        <dbReference type="Proteomes" id="UP000515152"/>
    </source>
</evidence>
<dbReference type="GO" id="GO:0035869">
    <property type="term" value="C:ciliary transition zone"/>
    <property type="evidence" value="ECO:0007669"/>
    <property type="project" value="TreeGrafter"/>
</dbReference>
<dbReference type="CTD" id="447898"/>
<evidence type="ECO:0000256" key="11">
    <source>
        <dbReference type="SAM" id="MobiDB-lite"/>
    </source>
</evidence>
<comment type="similarity">
    <text evidence="3">Belongs to the TMEM237 family.</text>
</comment>
<feature type="transmembrane region" description="Helical" evidence="12">
    <location>
        <begin position="275"/>
        <end position="296"/>
    </location>
</feature>